<accession>A0A0C3CBQ3</accession>
<sequence length="141" mass="15803">MFELCFFKEKINYIYTTDYRANFFSVNQPQPAQKVPATQARGSRALMRKRQSESDAVGHRCWRADLWFRICREAGGQGRQAVPQLAGNFPKTKACGISVTLKLQGPQSAWFPPSSLAPRPTCPPGSCFFDPLSNRTSPTTQ</sequence>
<evidence type="ECO:0000313" key="2">
    <source>
        <dbReference type="Proteomes" id="UP000053424"/>
    </source>
</evidence>
<organism evidence="1 2">
    <name type="scientific">Hebeloma cylindrosporum</name>
    <dbReference type="NCBI Taxonomy" id="76867"/>
    <lineage>
        <taxon>Eukaryota</taxon>
        <taxon>Fungi</taxon>
        <taxon>Dikarya</taxon>
        <taxon>Basidiomycota</taxon>
        <taxon>Agaricomycotina</taxon>
        <taxon>Agaricomycetes</taxon>
        <taxon>Agaricomycetidae</taxon>
        <taxon>Agaricales</taxon>
        <taxon>Agaricineae</taxon>
        <taxon>Hymenogastraceae</taxon>
        <taxon>Hebeloma</taxon>
    </lineage>
</organism>
<evidence type="ECO:0000313" key="1">
    <source>
        <dbReference type="EMBL" id="KIM41041.1"/>
    </source>
</evidence>
<name>A0A0C3CBQ3_HEBCY</name>
<keyword evidence="2" id="KW-1185">Reference proteome</keyword>
<dbReference type="EMBL" id="KN831781">
    <property type="protein sequence ID" value="KIM41041.1"/>
    <property type="molecule type" value="Genomic_DNA"/>
</dbReference>
<proteinExistence type="predicted"/>
<dbReference type="AlphaFoldDB" id="A0A0C3CBQ3"/>
<dbReference type="HOGENOM" id="CLU_1825510_0_0_1"/>
<dbReference type="Proteomes" id="UP000053424">
    <property type="component" value="Unassembled WGS sequence"/>
</dbReference>
<gene>
    <name evidence="1" type="ORF">M413DRAFT_158447</name>
</gene>
<reference evidence="1 2" key="1">
    <citation type="submission" date="2014-04" db="EMBL/GenBank/DDBJ databases">
        <authorList>
            <consortium name="DOE Joint Genome Institute"/>
            <person name="Kuo A."/>
            <person name="Gay G."/>
            <person name="Dore J."/>
            <person name="Kohler A."/>
            <person name="Nagy L.G."/>
            <person name="Floudas D."/>
            <person name="Copeland A."/>
            <person name="Barry K.W."/>
            <person name="Cichocki N."/>
            <person name="Veneault-Fourrey C."/>
            <person name="LaButti K."/>
            <person name="Lindquist E.A."/>
            <person name="Lipzen A."/>
            <person name="Lundell T."/>
            <person name="Morin E."/>
            <person name="Murat C."/>
            <person name="Sun H."/>
            <person name="Tunlid A."/>
            <person name="Henrissat B."/>
            <person name="Grigoriev I.V."/>
            <person name="Hibbett D.S."/>
            <person name="Martin F."/>
            <person name="Nordberg H.P."/>
            <person name="Cantor M.N."/>
            <person name="Hua S.X."/>
        </authorList>
    </citation>
    <scope>NUCLEOTIDE SEQUENCE [LARGE SCALE GENOMIC DNA]</scope>
    <source>
        <strain evidence="2">h7</strain>
    </source>
</reference>
<reference evidence="2" key="2">
    <citation type="submission" date="2015-01" db="EMBL/GenBank/DDBJ databases">
        <title>Evolutionary Origins and Diversification of the Mycorrhizal Mutualists.</title>
        <authorList>
            <consortium name="DOE Joint Genome Institute"/>
            <consortium name="Mycorrhizal Genomics Consortium"/>
            <person name="Kohler A."/>
            <person name="Kuo A."/>
            <person name="Nagy L.G."/>
            <person name="Floudas D."/>
            <person name="Copeland A."/>
            <person name="Barry K.W."/>
            <person name="Cichocki N."/>
            <person name="Veneault-Fourrey C."/>
            <person name="LaButti K."/>
            <person name="Lindquist E.A."/>
            <person name="Lipzen A."/>
            <person name="Lundell T."/>
            <person name="Morin E."/>
            <person name="Murat C."/>
            <person name="Riley R."/>
            <person name="Ohm R."/>
            <person name="Sun H."/>
            <person name="Tunlid A."/>
            <person name="Henrissat B."/>
            <person name="Grigoriev I.V."/>
            <person name="Hibbett D.S."/>
            <person name="Martin F."/>
        </authorList>
    </citation>
    <scope>NUCLEOTIDE SEQUENCE [LARGE SCALE GENOMIC DNA]</scope>
    <source>
        <strain evidence="2">h7</strain>
    </source>
</reference>
<protein>
    <submittedName>
        <fullName evidence="1">Uncharacterized protein</fullName>
    </submittedName>
</protein>